<organism evidence="7 8">
    <name type="scientific">Cellulomonas iranensis</name>
    <dbReference type="NCBI Taxonomy" id="76862"/>
    <lineage>
        <taxon>Bacteria</taxon>
        <taxon>Bacillati</taxon>
        <taxon>Actinomycetota</taxon>
        <taxon>Actinomycetes</taxon>
        <taxon>Micrococcales</taxon>
        <taxon>Cellulomonadaceae</taxon>
        <taxon>Cellulomonas</taxon>
    </lineage>
</organism>
<evidence type="ECO:0000259" key="6">
    <source>
        <dbReference type="PROSITE" id="PS50975"/>
    </source>
</evidence>
<evidence type="ECO:0000256" key="3">
    <source>
        <dbReference type="ARBA" id="ARBA00022755"/>
    </source>
</evidence>
<evidence type="ECO:0000256" key="2">
    <source>
        <dbReference type="ARBA" id="ARBA00022741"/>
    </source>
</evidence>
<dbReference type="Gene3D" id="3.40.50.20">
    <property type="match status" value="1"/>
</dbReference>
<dbReference type="InterPro" id="IPR052032">
    <property type="entry name" value="ATP-dep_AA_Ligase"/>
</dbReference>
<dbReference type="RefSeq" id="WP_070320014.1">
    <property type="nucleotide sequence ID" value="NZ_CP194061.1"/>
</dbReference>
<dbReference type="Gene3D" id="3.30.470.20">
    <property type="entry name" value="ATP-grasp fold, B domain"/>
    <property type="match status" value="1"/>
</dbReference>
<dbReference type="Gene3D" id="3.30.1490.20">
    <property type="entry name" value="ATP-grasp fold, A domain"/>
    <property type="match status" value="1"/>
</dbReference>
<name>A0ABU0GH00_9CELL</name>
<dbReference type="InterPro" id="IPR011761">
    <property type="entry name" value="ATP-grasp"/>
</dbReference>
<proteinExistence type="predicted"/>
<dbReference type="PROSITE" id="PS50975">
    <property type="entry name" value="ATP_GRASP"/>
    <property type="match status" value="1"/>
</dbReference>
<keyword evidence="2 5" id="KW-0547">Nucleotide-binding</keyword>
<dbReference type="InterPro" id="IPR013815">
    <property type="entry name" value="ATP_grasp_subdomain_1"/>
</dbReference>
<evidence type="ECO:0000313" key="8">
    <source>
        <dbReference type="Proteomes" id="UP001240250"/>
    </source>
</evidence>
<protein>
    <recommendedName>
        <fullName evidence="6">ATP-grasp domain-containing protein</fullName>
    </recommendedName>
</protein>
<evidence type="ECO:0000256" key="5">
    <source>
        <dbReference type="PROSITE-ProRule" id="PRU00409"/>
    </source>
</evidence>
<comment type="caution">
    <text evidence="7">The sequence shown here is derived from an EMBL/GenBank/DDBJ whole genome shotgun (WGS) entry which is preliminary data.</text>
</comment>
<reference evidence="7 8" key="1">
    <citation type="submission" date="2023-07" db="EMBL/GenBank/DDBJ databases">
        <title>Sequencing the genomes of 1000 actinobacteria strains.</title>
        <authorList>
            <person name="Klenk H.-P."/>
        </authorList>
    </citation>
    <scope>NUCLEOTIDE SEQUENCE [LARGE SCALE GENOMIC DNA]</scope>
    <source>
        <strain evidence="7 8">DSM 14785</strain>
    </source>
</reference>
<keyword evidence="1" id="KW-0436">Ligase</keyword>
<dbReference type="SUPFAM" id="SSF56059">
    <property type="entry name" value="Glutathione synthetase ATP-binding domain-like"/>
    <property type="match status" value="1"/>
</dbReference>
<keyword evidence="8" id="KW-1185">Reference proteome</keyword>
<sequence length="407" mass="43133">MTTLVLNRFQLSRTDYRAWAGDEPLVLVTSAAGLAGSPTPEGYLHVEVVDDYEGPHVELVAHRLHGHHAFSRVLAMSEWDLVRAGRLRDAWGLPGPGEHDALLFRDKVAMKVALAGAGVPVARWRQVDDPTDLRRAADELGYPFVLKPRRGAASVGVDVVRGEADLLRCATGARLGVGDVPADLVAEEFVSNDLLHVDGIVHAGDVVLSWPTAQSASCLDITHGRAQVSVHLDDDDPALSGIQDLTARALHALGVPSSSLFHAEVFDVGGELVVNEVAARVGGAKIRDQMIRAFDVDPVEWHVRDVMGGPVPPLPEAPARRAGYALVPTRAGTITRLDDLDLPGSIVLADVPHAVGDVLAAPAATTSALASFVCVGTRRSRVADDLHRVVGDFEASIVVEPAEAVGA</sequence>
<feature type="domain" description="ATP-grasp" evidence="6">
    <location>
        <begin position="111"/>
        <end position="307"/>
    </location>
</feature>
<dbReference type="PANTHER" id="PTHR43585:SF2">
    <property type="entry name" value="ATP-GRASP ENZYME FSQD"/>
    <property type="match status" value="1"/>
</dbReference>
<gene>
    <name evidence="7" type="ORF">JO380_001021</name>
</gene>
<dbReference type="Pfam" id="PF02222">
    <property type="entry name" value="ATP-grasp"/>
    <property type="match status" value="1"/>
</dbReference>
<dbReference type="EMBL" id="JAUSVM010000001">
    <property type="protein sequence ID" value="MDQ0424640.1"/>
    <property type="molecule type" value="Genomic_DNA"/>
</dbReference>
<keyword evidence="3" id="KW-0658">Purine biosynthesis</keyword>
<dbReference type="Proteomes" id="UP001240250">
    <property type="component" value="Unassembled WGS sequence"/>
</dbReference>
<keyword evidence="4 5" id="KW-0067">ATP-binding</keyword>
<evidence type="ECO:0000313" key="7">
    <source>
        <dbReference type="EMBL" id="MDQ0424640.1"/>
    </source>
</evidence>
<accession>A0ABU0GH00</accession>
<dbReference type="InterPro" id="IPR003135">
    <property type="entry name" value="ATP-grasp_carboxylate-amine"/>
</dbReference>
<dbReference type="PANTHER" id="PTHR43585">
    <property type="entry name" value="FUMIPYRROLE BIOSYNTHESIS PROTEIN C"/>
    <property type="match status" value="1"/>
</dbReference>
<evidence type="ECO:0000256" key="1">
    <source>
        <dbReference type="ARBA" id="ARBA00022598"/>
    </source>
</evidence>
<evidence type="ECO:0000256" key="4">
    <source>
        <dbReference type="ARBA" id="ARBA00022840"/>
    </source>
</evidence>